<keyword evidence="2" id="KW-1185">Reference proteome</keyword>
<evidence type="ECO:0000313" key="2">
    <source>
        <dbReference type="Proteomes" id="UP000321562"/>
    </source>
</evidence>
<name>A0A5C6S9N3_9RHOB</name>
<sequence length="67" mass="7509">MTIARVTEISATSEKGFEDAVRQGVQRANETLRNVKAAWVKEQSVDCEGGTISRYRVNMMVTFVLDD</sequence>
<protein>
    <submittedName>
        <fullName evidence="1">Dodecin domain-containing protein</fullName>
    </submittedName>
</protein>
<dbReference type="Proteomes" id="UP000321562">
    <property type="component" value="Unassembled WGS sequence"/>
</dbReference>
<dbReference type="Gene3D" id="3.30.1660.10">
    <property type="entry name" value="Flavin-binding protein dodecin"/>
    <property type="match status" value="1"/>
</dbReference>
<dbReference type="InterPro" id="IPR009923">
    <property type="entry name" value="Dodecin"/>
</dbReference>
<proteinExistence type="predicted"/>
<dbReference type="Pfam" id="PF07311">
    <property type="entry name" value="Dodecin"/>
    <property type="match status" value="1"/>
</dbReference>
<dbReference type="PANTHER" id="PTHR39324">
    <property type="entry name" value="CALCIUM DODECIN"/>
    <property type="match status" value="1"/>
</dbReference>
<dbReference type="SUPFAM" id="SSF89807">
    <property type="entry name" value="Dodecin-like"/>
    <property type="match status" value="1"/>
</dbReference>
<accession>A0A5C6S9N3</accession>
<dbReference type="AlphaFoldDB" id="A0A5C6S9N3"/>
<dbReference type="OrthoDB" id="9805449at2"/>
<dbReference type="InterPro" id="IPR036694">
    <property type="entry name" value="Dodecin-like_sf"/>
</dbReference>
<organism evidence="1 2">
    <name type="scientific">Paracoccus aurantiacus</name>
    <dbReference type="NCBI Taxonomy" id="2599412"/>
    <lineage>
        <taxon>Bacteria</taxon>
        <taxon>Pseudomonadati</taxon>
        <taxon>Pseudomonadota</taxon>
        <taxon>Alphaproteobacteria</taxon>
        <taxon>Rhodobacterales</taxon>
        <taxon>Paracoccaceae</taxon>
        <taxon>Paracoccus</taxon>
    </lineage>
</organism>
<dbReference type="InterPro" id="IPR025543">
    <property type="entry name" value="Dodecin-like"/>
</dbReference>
<reference evidence="1 2" key="1">
    <citation type="submission" date="2019-08" db="EMBL/GenBank/DDBJ databases">
        <authorList>
            <person name="Ye J."/>
        </authorList>
    </citation>
    <scope>NUCLEOTIDE SEQUENCE [LARGE SCALE GENOMIC DNA]</scope>
    <source>
        <strain evidence="1 2">TK008</strain>
    </source>
</reference>
<dbReference type="EMBL" id="VOPL01000001">
    <property type="protein sequence ID" value="TXB71100.1"/>
    <property type="molecule type" value="Genomic_DNA"/>
</dbReference>
<comment type="caution">
    <text evidence="1">The sequence shown here is derived from an EMBL/GenBank/DDBJ whole genome shotgun (WGS) entry which is preliminary data.</text>
</comment>
<evidence type="ECO:0000313" key="1">
    <source>
        <dbReference type="EMBL" id="TXB71100.1"/>
    </source>
</evidence>
<gene>
    <name evidence="1" type="ORF">FQV27_04435</name>
</gene>
<dbReference type="RefSeq" id="WP_147096582.1">
    <property type="nucleotide sequence ID" value="NZ_JBHUFH010000002.1"/>
</dbReference>
<dbReference type="PANTHER" id="PTHR39324:SF1">
    <property type="entry name" value="CALCIUM DODECIN"/>
    <property type="match status" value="1"/>
</dbReference>